<dbReference type="GO" id="GO:0051082">
    <property type="term" value="F:unfolded protein binding"/>
    <property type="evidence" value="ECO:0007669"/>
    <property type="project" value="InterPro"/>
</dbReference>
<dbReference type="GO" id="GO:0005524">
    <property type="term" value="F:ATP binding"/>
    <property type="evidence" value="ECO:0007669"/>
    <property type="project" value="InterPro"/>
</dbReference>
<dbReference type="Pfam" id="PF00183">
    <property type="entry name" value="HSP90"/>
    <property type="match status" value="1"/>
</dbReference>
<dbReference type="Gene3D" id="3.30.230.80">
    <property type="match status" value="1"/>
</dbReference>
<keyword evidence="4" id="KW-1185">Reference proteome</keyword>
<dbReference type="EMBL" id="JADCNL010000006">
    <property type="protein sequence ID" value="KAG0476054.1"/>
    <property type="molecule type" value="Genomic_DNA"/>
</dbReference>
<accession>A0A835QTX6</accession>
<proteinExistence type="inferred from homology"/>
<dbReference type="OrthoDB" id="1896158at2759"/>
<evidence type="ECO:0000313" key="3">
    <source>
        <dbReference type="EMBL" id="KAG0476054.1"/>
    </source>
</evidence>
<dbReference type="Proteomes" id="UP000636800">
    <property type="component" value="Chromosome 6"/>
</dbReference>
<sequence>MNNIKLYVRGVFIIDNCEELIPDHLGFIKGVVDSDDLPLNISGEMLQRNKILKLIRKNLVQNCFELFAEISENKDHNKFYDTFQHIEQEDDRHQPPTMDGGEAENCYRMIRIPLRMSMSVMRARWRKLIELPLWTTVLISMISVKKLQGRTVKTVSSWHLLGPIF</sequence>
<name>A0A835QTX6_VANPL</name>
<dbReference type="SUPFAM" id="SSF54211">
    <property type="entry name" value="Ribosomal protein S5 domain 2-like"/>
    <property type="match status" value="1"/>
</dbReference>
<comment type="similarity">
    <text evidence="1">Belongs to the heat shock protein 90 family.</text>
</comment>
<dbReference type="GO" id="GO:0140662">
    <property type="term" value="F:ATP-dependent protein folding chaperone"/>
    <property type="evidence" value="ECO:0007669"/>
    <property type="project" value="InterPro"/>
</dbReference>
<dbReference type="InterPro" id="IPR020568">
    <property type="entry name" value="Ribosomal_Su5_D2-typ_SF"/>
</dbReference>
<dbReference type="PANTHER" id="PTHR11528">
    <property type="entry name" value="HEAT SHOCK PROTEIN 90 FAMILY MEMBER"/>
    <property type="match status" value="1"/>
</dbReference>
<dbReference type="AlphaFoldDB" id="A0A835QTX6"/>
<organism evidence="3 4">
    <name type="scientific">Vanilla planifolia</name>
    <name type="common">Vanilla</name>
    <dbReference type="NCBI Taxonomy" id="51239"/>
    <lineage>
        <taxon>Eukaryota</taxon>
        <taxon>Viridiplantae</taxon>
        <taxon>Streptophyta</taxon>
        <taxon>Embryophyta</taxon>
        <taxon>Tracheophyta</taxon>
        <taxon>Spermatophyta</taxon>
        <taxon>Magnoliopsida</taxon>
        <taxon>Liliopsida</taxon>
        <taxon>Asparagales</taxon>
        <taxon>Orchidaceae</taxon>
        <taxon>Vanilloideae</taxon>
        <taxon>Vanilleae</taxon>
        <taxon>Vanilla</taxon>
    </lineage>
</organism>
<evidence type="ECO:0000256" key="1">
    <source>
        <dbReference type="ARBA" id="ARBA00008239"/>
    </source>
</evidence>
<gene>
    <name evidence="3" type="ORF">HPP92_012895</name>
</gene>
<dbReference type="GO" id="GO:0016887">
    <property type="term" value="F:ATP hydrolysis activity"/>
    <property type="evidence" value="ECO:0007669"/>
    <property type="project" value="InterPro"/>
</dbReference>
<comment type="caution">
    <text evidence="3">The sequence shown here is derived from an EMBL/GenBank/DDBJ whole genome shotgun (WGS) entry which is preliminary data.</text>
</comment>
<reference evidence="3 4" key="1">
    <citation type="journal article" date="2020" name="Nat. Food">
        <title>A phased Vanilla planifolia genome enables genetic improvement of flavour and production.</title>
        <authorList>
            <person name="Hasing T."/>
            <person name="Tang H."/>
            <person name="Brym M."/>
            <person name="Khazi F."/>
            <person name="Huang T."/>
            <person name="Chambers A.H."/>
        </authorList>
    </citation>
    <scope>NUCLEOTIDE SEQUENCE [LARGE SCALE GENOMIC DNA]</scope>
    <source>
        <tissue evidence="3">Leaf</tissue>
    </source>
</reference>
<protein>
    <submittedName>
        <fullName evidence="3">Uncharacterized protein</fullName>
    </submittedName>
</protein>
<evidence type="ECO:0000256" key="2">
    <source>
        <dbReference type="ARBA" id="ARBA00023186"/>
    </source>
</evidence>
<keyword evidence="2" id="KW-0143">Chaperone</keyword>
<evidence type="ECO:0000313" key="4">
    <source>
        <dbReference type="Proteomes" id="UP000636800"/>
    </source>
</evidence>
<dbReference type="InterPro" id="IPR001404">
    <property type="entry name" value="Hsp90_fam"/>
</dbReference>